<accession>F8L411</accession>
<keyword evidence="2" id="KW-1185">Reference proteome</keyword>
<dbReference type="HOGENOM" id="CLU_1365424_0_0_0"/>
<dbReference type="RefSeq" id="WP_013944507.1">
    <property type="nucleotide sequence ID" value="NC_015713.1"/>
</dbReference>
<organism evidence="1 2">
    <name type="scientific">Simkania negevensis (strain ATCC VR-1471 / DSM 27360 / Z)</name>
    <dbReference type="NCBI Taxonomy" id="331113"/>
    <lineage>
        <taxon>Bacteria</taxon>
        <taxon>Pseudomonadati</taxon>
        <taxon>Chlamydiota</taxon>
        <taxon>Chlamydiia</taxon>
        <taxon>Parachlamydiales</taxon>
        <taxon>Simkaniaceae</taxon>
        <taxon>Simkania</taxon>
    </lineage>
</organism>
<evidence type="ECO:0000313" key="2">
    <source>
        <dbReference type="Proteomes" id="UP000000496"/>
    </source>
</evidence>
<evidence type="ECO:0000313" key="1">
    <source>
        <dbReference type="EMBL" id="CCB90041.1"/>
    </source>
</evidence>
<dbReference type="Proteomes" id="UP000000496">
    <property type="component" value="Chromosome gsn.131"/>
</dbReference>
<protein>
    <submittedName>
        <fullName evidence="1">Uncharacterized protein</fullName>
    </submittedName>
</protein>
<proteinExistence type="predicted"/>
<dbReference type="AlphaFoldDB" id="F8L411"/>
<sequence length="200" mass="23102">MTFFPEPLRPSEGRKEDEEIIVNPIEADKKGGEEPIWELPGGKKGNFYASMIVLLKKFTSLFTRQKREEFSEDALAADIHSLTGLLDRLKELDQSENAHFAQELSNLWHELLQHVQLASKAKMKTEVEISKVKIVLSDIDRYPPNEERKLGFYLAEFAGESWLPMPFIEILRKLHDDYKVNKNSSILEKWTDLLKESVEG</sequence>
<reference evidence="1 2" key="2">
    <citation type="journal article" date="2011" name="Mol. Biol. Evol.">
        <title>Unity in variety--the pan-genome of the Chlamydiae.</title>
        <authorList>
            <person name="Collingro A."/>
            <person name="Tischler P."/>
            <person name="Weinmaier T."/>
            <person name="Penz T."/>
            <person name="Heinz E."/>
            <person name="Brunham R.C."/>
            <person name="Read T.D."/>
            <person name="Bavoil P.M."/>
            <person name="Sachse K."/>
            <person name="Kahane S."/>
            <person name="Friedman M.G."/>
            <person name="Rattei T."/>
            <person name="Myers G.S."/>
            <person name="Horn M."/>
        </authorList>
    </citation>
    <scope>NUCLEOTIDE SEQUENCE [LARGE SCALE GENOMIC DNA]</scope>
    <source>
        <strain evidence="2">ATCC VR-1471 / Z</strain>
    </source>
</reference>
<dbReference type="STRING" id="331113.SNE_A21640"/>
<gene>
    <name evidence="1" type="ordered locus">SNE_A21640</name>
</gene>
<dbReference type="OrthoDB" id="9891217at2"/>
<name>F8L411_SIMNZ</name>
<dbReference type="EMBL" id="FR872582">
    <property type="protein sequence ID" value="CCB90041.1"/>
    <property type="molecule type" value="Genomic_DNA"/>
</dbReference>
<reference key="1">
    <citation type="journal article" date="2011" name="Mol. Biol. Evol.">
        <title>Unity in variety -- the pan-genome of the Chlamydiae.</title>
        <authorList>
            <person name="Collingro A."/>
            <person name="Tischler P."/>
            <person name="Weinmaier T."/>
            <person name="Penz T."/>
            <person name="Heinz E."/>
            <person name="Brunham R.C."/>
            <person name="Read T.D."/>
            <person name="Bavoil P.M."/>
            <person name="Sachse K."/>
            <person name="Kahane S."/>
            <person name="Friedman M.G."/>
            <person name="Rattei T."/>
            <person name="Myers G.S.A."/>
            <person name="Horn M."/>
        </authorList>
    </citation>
    <scope>NUCLEOTIDE SEQUENCE</scope>
    <source>
        <strain>Z</strain>
    </source>
</reference>
<dbReference type="KEGG" id="sng:SNE_A21640"/>